<feature type="transmembrane region" description="Helical" evidence="12">
    <location>
        <begin position="178"/>
        <end position="196"/>
    </location>
</feature>
<name>A0A3Q8XRW3_9HYPH</name>
<reference evidence="13 14" key="1">
    <citation type="submission" date="2018-09" db="EMBL/GenBank/DDBJ databases">
        <title>Marinorhizobium profundi gen. nov., sp. nov., isolated from a deep-sea sediment sample from the New Britain Trench and proposal of Marinorhizobiaceae fam. nov. in the order Rhizobiales of the class Alphaproteobacteria.</title>
        <authorList>
            <person name="Cao J."/>
        </authorList>
    </citation>
    <scope>NUCLEOTIDE SEQUENCE [LARGE SCALE GENOMIC DNA]</scope>
    <source>
        <strain evidence="13 14">WS11</strain>
    </source>
</reference>
<keyword evidence="14" id="KW-1185">Reference proteome</keyword>
<dbReference type="GO" id="GO:0046872">
    <property type="term" value="F:metal ion binding"/>
    <property type="evidence" value="ECO:0007669"/>
    <property type="project" value="UniProtKB-KW"/>
</dbReference>
<dbReference type="InterPro" id="IPR003780">
    <property type="entry name" value="COX15/CtaA_fam"/>
</dbReference>
<dbReference type="InterPro" id="IPR016174">
    <property type="entry name" value="Di-haem_cyt_TM"/>
</dbReference>
<dbReference type="GO" id="GO:0006784">
    <property type="term" value="P:heme A biosynthetic process"/>
    <property type="evidence" value="ECO:0007669"/>
    <property type="project" value="UniProtKB-UniRule"/>
</dbReference>
<comment type="subunit">
    <text evidence="12">Interacts with CtaB.</text>
</comment>
<dbReference type="InterPro" id="IPR023754">
    <property type="entry name" value="HemeA_Synthase_type2"/>
</dbReference>
<feature type="transmembrane region" description="Helical" evidence="12">
    <location>
        <begin position="216"/>
        <end position="235"/>
    </location>
</feature>
<evidence type="ECO:0000256" key="12">
    <source>
        <dbReference type="HAMAP-Rule" id="MF_01665"/>
    </source>
</evidence>
<evidence type="ECO:0000256" key="11">
    <source>
        <dbReference type="ARBA" id="ARBA00048044"/>
    </source>
</evidence>
<feature type="binding site" description="axial binding residue" evidence="12">
    <location>
        <position position="341"/>
    </location>
    <ligand>
        <name>heme</name>
        <dbReference type="ChEBI" id="CHEBI:30413"/>
    </ligand>
    <ligandPart>
        <name>Fe</name>
        <dbReference type="ChEBI" id="CHEBI:18248"/>
    </ligandPart>
</feature>
<dbReference type="GO" id="GO:0022904">
    <property type="term" value="P:respiratory electron transport chain"/>
    <property type="evidence" value="ECO:0007669"/>
    <property type="project" value="InterPro"/>
</dbReference>
<feature type="transmembrane region" description="Helical" evidence="12">
    <location>
        <begin position="282"/>
        <end position="299"/>
    </location>
</feature>
<keyword evidence="3 12" id="KW-0812">Transmembrane</keyword>
<gene>
    <name evidence="12" type="primary">ctaA</name>
    <name evidence="13" type="ORF">D5400_14880</name>
</gene>
<evidence type="ECO:0000256" key="2">
    <source>
        <dbReference type="ARBA" id="ARBA00004141"/>
    </source>
</evidence>
<dbReference type="EMBL" id="CP032509">
    <property type="protein sequence ID" value="AZN73843.1"/>
    <property type="molecule type" value="Genomic_DNA"/>
</dbReference>
<dbReference type="RefSeq" id="WP_126010707.1">
    <property type="nucleotide sequence ID" value="NZ_CP032509.1"/>
</dbReference>
<evidence type="ECO:0000256" key="8">
    <source>
        <dbReference type="ARBA" id="ARBA00023133"/>
    </source>
</evidence>
<dbReference type="GO" id="GO:0005886">
    <property type="term" value="C:plasma membrane"/>
    <property type="evidence" value="ECO:0007669"/>
    <property type="project" value="UniProtKB-SubCell"/>
</dbReference>
<comment type="function">
    <text evidence="12">Catalyzes the conversion of heme O to heme A by two successive hydroxylations of the methyl group at C8. The first hydroxylation forms heme I, the second hydroxylation results in an unstable dihydroxymethyl group, which spontaneously dehydrates, resulting in the formyl group of heme A.</text>
</comment>
<feature type="binding site" description="axial binding residue" evidence="12">
    <location>
        <position position="280"/>
    </location>
    <ligand>
        <name>heme</name>
        <dbReference type="ChEBI" id="CHEBI:30413"/>
    </ligand>
    <ligandPart>
        <name>Fe</name>
        <dbReference type="ChEBI" id="CHEBI:18248"/>
    </ligandPart>
</feature>
<feature type="transmembrane region" description="Helical" evidence="12">
    <location>
        <begin position="32"/>
        <end position="52"/>
    </location>
</feature>
<keyword evidence="6 12" id="KW-0560">Oxidoreductase</keyword>
<dbReference type="OrthoDB" id="9793156at2"/>
<feature type="transmembrane region" description="Helical" evidence="12">
    <location>
        <begin position="339"/>
        <end position="359"/>
    </location>
</feature>
<comment type="similarity">
    <text evidence="12">Belongs to the COX15/CtaA family. Type 2 subfamily.</text>
</comment>
<keyword evidence="4 12" id="KW-0479">Metal-binding</keyword>
<dbReference type="SUPFAM" id="SSF81342">
    <property type="entry name" value="Transmembrane di-heme cytochromes"/>
    <property type="match status" value="1"/>
</dbReference>
<evidence type="ECO:0000256" key="6">
    <source>
        <dbReference type="ARBA" id="ARBA00023002"/>
    </source>
</evidence>
<keyword evidence="12" id="KW-1003">Cell membrane</keyword>
<evidence type="ECO:0000256" key="5">
    <source>
        <dbReference type="ARBA" id="ARBA00022989"/>
    </source>
</evidence>
<dbReference type="EC" id="1.17.99.9" evidence="12"/>
<protein>
    <recommendedName>
        <fullName evidence="12">Heme A synthase</fullName>
        <shortName evidence="12">HAS</shortName>
        <ecNumber evidence="12">1.17.99.9</ecNumber>
    </recommendedName>
    <alternativeName>
        <fullName evidence="12">Cytochrome aa3-controlling protein</fullName>
    </alternativeName>
</protein>
<feature type="transmembrane region" description="Helical" evidence="12">
    <location>
        <begin position="147"/>
        <end position="166"/>
    </location>
</feature>
<dbReference type="PANTHER" id="PTHR23289">
    <property type="entry name" value="CYTOCHROME C OXIDASE ASSEMBLY PROTEIN COX15"/>
    <property type="match status" value="1"/>
</dbReference>
<evidence type="ECO:0000313" key="13">
    <source>
        <dbReference type="EMBL" id="AZN73843.1"/>
    </source>
</evidence>
<keyword evidence="7 12" id="KW-0408">Iron</keyword>
<evidence type="ECO:0000313" key="14">
    <source>
        <dbReference type="Proteomes" id="UP000268192"/>
    </source>
</evidence>
<sequence length="373" mass="41245">MTVLDAVSPASSPSEIAAQARRGELETNRRMLRLWLGIVMLAIFALVVVGGATRLTDSGLSITEWKPIHGVIPPLSAEEWQEEFDLYRQIPQYQEVNRGMSLDEFKVIFWWEWAHRFLARAVGVLFAVPLVFFWATGRIEPRLRLPLVGLFFLGGLQGFVGWWMVASGLTERVDVSQYRLAVHLTLACIIFASIMWVSRGLAPHSTDAPPTERSHLAAGGLALFVLFQIYLGALVAGLNAGFAFNTWPLIDGAFIPAGLFVMDPAWLNLFENVKTVQFVHRMTAYALWFAALAHMVVALRHGAGSTHANRAMVLFFLVTMQALIGIITLVMVVPLNWALLHQAFAVVVLGFAVAHWRAFYGSYAPTGRLAAAG</sequence>
<comment type="cofactor">
    <cofactor evidence="1 12">
        <name>heme b</name>
        <dbReference type="ChEBI" id="CHEBI:60344"/>
    </cofactor>
</comment>
<dbReference type="Pfam" id="PF02628">
    <property type="entry name" value="COX15-CtaA"/>
    <property type="match status" value="1"/>
</dbReference>
<evidence type="ECO:0000256" key="3">
    <source>
        <dbReference type="ARBA" id="ARBA00022692"/>
    </source>
</evidence>
<proteinExistence type="inferred from homology"/>
<keyword evidence="8 12" id="KW-0350">Heme biosynthesis</keyword>
<dbReference type="AlphaFoldDB" id="A0A3Q8XRW3"/>
<keyword evidence="5 12" id="KW-1133">Transmembrane helix</keyword>
<evidence type="ECO:0000256" key="1">
    <source>
        <dbReference type="ARBA" id="ARBA00001970"/>
    </source>
</evidence>
<comment type="pathway">
    <text evidence="10 12">Porphyrin-containing compound metabolism; heme A biosynthesis; heme A from heme O: step 1/1.</text>
</comment>
<dbReference type="Proteomes" id="UP000268192">
    <property type="component" value="Chromosome"/>
</dbReference>
<accession>A0A3Q8XRW3</accession>
<dbReference type="PANTHER" id="PTHR23289:SF2">
    <property type="entry name" value="CYTOCHROME C OXIDASE ASSEMBLY PROTEIN COX15 HOMOLOG"/>
    <property type="match status" value="1"/>
</dbReference>
<comment type="catalytic activity">
    <reaction evidence="11">
        <text>Fe(II)-heme o + 2 A + H2O = Fe(II)-heme a + 2 AH2</text>
        <dbReference type="Rhea" id="RHEA:63388"/>
        <dbReference type="ChEBI" id="CHEBI:13193"/>
        <dbReference type="ChEBI" id="CHEBI:15377"/>
        <dbReference type="ChEBI" id="CHEBI:17499"/>
        <dbReference type="ChEBI" id="CHEBI:60530"/>
        <dbReference type="ChEBI" id="CHEBI:61715"/>
        <dbReference type="EC" id="1.17.99.9"/>
    </reaction>
    <physiologicalReaction direction="left-to-right" evidence="11">
        <dbReference type="Rhea" id="RHEA:63389"/>
    </physiologicalReaction>
</comment>
<feature type="transmembrane region" description="Helical" evidence="12">
    <location>
        <begin position="311"/>
        <end position="333"/>
    </location>
</feature>
<evidence type="ECO:0000256" key="10">
    <source>
        <dbReference type="ARBA" id="ARBA00044501"/>
    </source>
</evidence>
<organism evidence="13 14">
    <name type="scientific">Georhizobium profundi</name>
    <dbReference type="NCBI Taxonomy" id="2341112"/>
    <lineage>
        <taxon>Bacteria</taxon>
        <taxon>Pseudomonadati</taxon>
        <taxon>Pseudomonadota</taxon>
        <taxon>Alphaproteobacteria</taxon>
        <taxon>Hyphomicrobiales</taxon>
        <taxon>Rhizobiaceae</taxon>
        <taxon>Georhizobium</taxon>
    </lineage>
</organism>
<evidence type="ECO:0000256" key="7">
    <source>
        <dbReference type="ARBA" id="ARBA00023004"/>
    </source>
</evidence>
<dbReference type="KEGG" id="abaw:D5400_14880"/>
<evidence type="ECO:0000256" key="9">
    <source>
        <dbReference type="ARBA" id="ARBA00023136"/>
    </source>
</evidence>
<dbReference type="GO" id="GO:0120547">
    <property type="term" value="F:heme A synthase activity"/>
    <property type="evidence" value="ECO:0007669"/>
    <property type="project" value="UniProtKB-EC"/>
</dbReference>
<dbReference type="HAMAP" id="MF_01665">
    <property type="entry name" value="HemeA_synth_type2"/>
    <property type="match status" value="1"/>
</dbReference>
<comment type="subcellular location">
    <subcellularLocation>
        <location evidence="12">Cell membrane</location>
        <topology evidence="12">Multi-pass membrane protein</topology>
    </subcellularLocation>
    <subcellularLocation>
        <location evidence="2">Membrane</location>
        <topology evidence="2">Multi-pass membrane protein</topology>
    </subcellularLocation>
</comment>
<dbReference type="UniPathway" id="UPA00269">
    <property type="reaction ID" value="UER00713"/>
</dbReference>
<feature type="transmembrane region" description="Helical" evidence="12">
    <location>
        <begin position="117"/>
        <end position="135"/>
    </location>
</feature>
<keyword evidence="9 12" id="KW-0472">Membrane</keyword>
<evidence type="ECO:0000256" key="4">
    <source>
        <dbReference type="ARBA" id="ARBA00022723"/>
    </source>
</evidence>